<keyword evidence="3 8" id="KW-0560">Oxidoreductase</keyword>
<dbReference type="PANTHER" id="PTHR42980:SF1">
    <property type="entry name" value="2-OXOISOVALERATE DEHYDROGENASE SUBUNIT BETA, MITOCHONDRIAL"/>
    <property type="match status" value="1"/>
</dbReference>
<dbReference type="RefSeq" id="WP_337926025.1">
    <property type="nucleotide sequence ID" value="NZ_JACHMY010000001.1"/>
</dbReference>
<feature type="domain" description="Transketolase-like pyrimidine-binding" evidence="7">
    <location>
        <begin position="466"/>
        <end position="647"/>
    </location>
</feature>
<proteinExistence type="predicted"/>
<evidence type="ECO:0000256" key="5">
    <source>
        <dbReference type="ARBA" id="ARBA00051911"/>
    </source>
</evidence>
<feature type="compositionally biased region" description="Basic and acidic residues" evidence="6">
    <location>
        <begin position="112"/>
        <end position="147"/>
    </location>
</feature>
<dbReference type="InterPro" id="IPR029061">
    <property type="entry name" value="THDP-binding"/>
</dbReference>
<dbReference type="GO" id="GO:0006099">
    <property type="term" value="P:tricarboxylic acid cycle"/>
    <property type="evidence" value="ECO:0007669"/>
    <property type="project" value="UniProtKB-KW"/>
</dbReference>
<feature type="compositionally biased region" description="Low complexity" evidence="6">
    <location>
        <begin position="99"/>
        <end position="110"/>
    </location>
</feature>
<sequence length="793" mass="83237">MSQVDELFPERVRALNPVPTTHPAELVSRLYDAQLGSRHADLAARWLQSHGHGFYTIGSSGHEGNAAVAAALRPTDPALLHYRSGAFYLARAAQAAESEATSGSAARSAGVGDEKREHGGGSAEERADGGGSAEEREHGGGRAGERADAGIVAARSAGGATGTLPLPSPAARSAAGDALRDILLGVAAATSEPISGGRHKVFGRHDLAVIPQTSTIASHLPRAMGVAFSIARAGKLGVESPWPADAIVVTSFGDASANHSTAAGAINAALHASYQGIPMPLLLVCEDNGIGISVRTPDGWIKQAYGQRPGLRYFDADGTDLDATLTMATEAATFVRRNRRPAFLRLRTVRLLGHAGSDVEAAYRTPAEIIADEELDPLLGTARILLGTGCSPAEIIDRYEAKRAEVMELAREVAGLPQLASAEAVAAPLRLAKVPEDSLPSKILGASSSPRSSAATSPGPATEEPLTLSQSINRALADVLTAYPESIVFGEDVGRKGGVYGVTRGLQKSFGAARVFDTLLDEQSILGLALGAGVSGLLPLPEIQYLAYLHNAEDQLRGEAASLKFFSQGQYRNPMVLRIAGYGYQKGFGGHFHNDDAIGVLRDIPGLVIASPSRPDDAAAMLHTCTAAARHDGAVCVYLEPIALYHRRDLHQDGDAGWLAPYPTEHVPIGKARTYGDGNELTLVTFGNGVPMSLRVAERLPGVRVLDLRWLAPLPTEDLLREANATGRVLVVDETRRSGGVSEGVLAALVDAGFTGRMARVTSEDCFVPLGAAAQHVLLSEETIEKAARELLS</sequence>
<dbReference type="GO" id="GO:0003863">
    <property type="term" value="F:branched-chain 2-oxo acid dehydrogenase activity"/>
    <property type="evidence" value="ECO:0007669"/>
    <property type="project" value="UniProtKB-EC"/>
</dbReference>
<evidence type="ECO:0000256" key="2">
    <source>
        <dbReference type="ARBA" id="ARBA00022532"/>
    </source>
</evidence>
<dbReference type="Gene3D" id="3.40.50.920">
    <property type="match status" value="1"/>
</dbReference>
<dbReference type="AlphaFoldDB" id="A0A7W9JDQ2"/>
<keyword evidence="2" id="KW-0816">Tricarboxylic acid cycle</keyword>
<dbReference type="InterPro" id="IPR005475">
    <property type="entry name" value="Transketolase-like_Pyr-bd"/>
</dbReference>
<comment type="cofactor">
    <cofactor evidence="1">
        <name>thiamine diphosphate</name>
        <dbReference type="ChEBI" id="CHEBI:58937"/>
    </cofactor>
</comment>
<evidence type="ECO:0000313" key="8">
    <source>
        <dbReference type="EMBL" id="MBB5840266.1"/>
    </source>
</evidence>
<feature type="region of interest" description="Disordered" evidence="6">
    <location>
        <begin position="99"/>
        <end position="147"/>
    </location>
</feature>
<dbReference type="Gene3D" id="3.40.50.970">
    <property type="match status" value="2"/>
</dbReference>
<evidence type="ECO:0000256" key="4">
    <source>
        <dbReference type="ARBA" id="ARBA00023052"/>
    </source>
</evidence>
<protein>
    <submittedName>
        <fullName evidence="8">2-oxoisovalerate dehydrogenase E1 component</fullName>
        <ecNumber evidence="8">1.2.4.4</ecNumber>
    </submittedName>
</protein>
<dbReference type="SMART" id="SM00861">
    <property type="entry name" value="Transket_pyr"/>
    <property type="match status" value="1"/>
</dbReference>
<evidence type="ECO:0000256" key="6">
    <source>
        <dbReference type="SAM" id="MobiDB-lite"/>
    </source>
</evidence>
<reference evidence="8 9" key="1">
    <citation type="submission" date="2020-08" db="EMBL/GenBank/DDBJ databases">
        <title>Sequencing the genomes of 1000 actinobacteria strains.</title>
        <authorList>
            <person name="Klenk H.-P."/>
        </authorList>
    </citation>
    <scope>NUCLEOTIDE SEQUENCE [LARGE SCALE GENOMIC DNA]</scope>
    <source>
        <strain evidence="8 9">DSM 28967</strain>
    </source>
</reference>
<comment type="caution">
    <text evidence="8">The sequence shown here is derived from an EMBL/GenBank/DDBJ whole genome shotgun (WGS) entry which is preliminary data.</text>
</comment>
<dbReference type="InterPro" id="IPR001017">
    <property type="entry name" value="DH_E1"/>
</dbReference>
<evidence type="ECO:0000256" key="3">
    <source>
        <dbReference type="ARBA" id="ARBA00023002"/>
    </source>
</evidence>
<dbReference type="Proteomes" id="UP000549971">
    <property type="component" value="Unassembled WGS sequence"/>
</dbReference>
<dbReference type="Pfam" id="PF02780">
    <property type="entry name" value="Transketolase_C"/>
    <property type="match status" value="1"/>
</dbReference>
<organism evidence="8 9">
    <name type="scientific">Kribbella italica</name>
    <dbReference type="NCBI Taxonomy" id="1540520"/>
    <lineage>
        <taxon>Bacteria</taxon>
        <taxon>Bacillati</taxon>
        <taxon>Actinomycetota</taxon>
        <taxon>Actinomycetes</taxon>
        <taxon>Propionibacteriales</taxon>
        <taxon>Kribbellaceae</taxon>
        <taxon>Kribbella</taxon>
    </lineage>
</organism>
<dbReference type="GO" id="GO:0007584">
    <property type="term" value="P:response to nutrient"/>
    <property type="evidence" value="ECO:0007669"/>
    <property type="project" value="TreeGrafter"/>
</dbReference>
<dbReference type="GO" id="GO:0009083">
    <property type="term" value="P:branched-chain amino acid catabolic process"/>
    <property type="evidence" value="ECO:0007669"/>
    <property type="project" value="TreeGrafter"/>
</dbReference>
<dbReference type="EC" id="1.2.4.4" evidence="8"/>
<keyword evidence="9" id="KW-1185">Reference proteome</keyword>
<evidence type="ECO:0000256" key="1">
    <source>
        <dbReference type="ARBA" id="ARBA00001964"/>
    </source>
</evidence>
<dbReference type="InterPro" id="IPR009014">
    <property type="entry name" value="Transketo_C/PFOR_II"/>
</dbReference>
<evidence type="ECO:0000313" key="9">
    <source>
        <dbReference type="Proteomes" id="UP000549971"/>
    </source>
</evidence>
<dbReference type="EMBL" id="JACHMY010000001">
    <property type="protein sequence ID" value="MBB5840266.1"/>
    <property type="molecule type" value="Genomic_DNA"/>
</dbReference>
<gene>
    <name evidence="8" type="ORF">HDA39_007000</name>
</gene>
<dbReference type="Pfam" id="PF00676">
    <property type="entry name" value="E1_dh"/>
    <property type="match status" value="1"/>
</dbReference>
<dbReference type="InterPro" id="IPR033248">
    <property type="entry name" value="Transketolase_C"/>
</dbReference>
<feature type="region of interest" description="Disordered" evidence="6">
    <location>
        <begin position="442"/>
        <end position="466"/>
    </location>
</feature>
<keyword evidence="4" id="KW-0786">Thiamine pyrophosphate</keyword>
<comment type="catalytic activity">
    <reaction evidence="5">
        <text>N(6)-[(R)-lipoyl]-L-lysyl-[protein] + 2-oxoglutarate + H(+) = N(6)-[(R)-S(8)-succinyldihydrolipoyl]-L-lysyl-[protein] + CO2</text>
        <dbReference type="Rhea" id="RHEA:12188"/>
        <dbReference type="Rhea" id="RHEA-COMP:10474"/>
        <dbReference type="Rhea" id="RHEA-COMP:20092"/>
        <dbReference type="ChEBI" id="CHEBI:15378"/>
        <dbReference type="ChEBI" id="CHEBI:16526"/>
        <dbReference type="ChEBI" id="CHEBI:16810"/>
        <dbReference type="ChEBI" id="CHEBI:83099"/>
        <dbReference type="ChEBI" id="CHEBI:83120"/>
        <dbReference type="EC" id="1.2.4.2"/>
    </reaction>
</comment>
<dbReference type="SUPFAM" id="SSF52518">
    <property type="entry name" value="Thiamin diphosphate-binding fold (THDP-binding)"/>
    <property type="match status" value="2"/>
</dbReference>
<feature type="compositionally biased region" description="Low complexity" evidence="6">
    <location>
        <begin position="445"/>
        <end position="462"/>
    </location>
</feature>
<dbReference type="PANTHER" id="PTHR42980">
    <property type="entry name" value="2-OXOISOVALERATE DEHYDROGENASE SUBUNIT BETA-RELATED"/>
    <property type="match status" value="1"/>
</dbReference>
<dbReference type="GO" id="GO:0000287">
    <property type="term" value="F:magnesium ion binding"/>
    <property type="evidence" value="ECO:0007669"/>
    <property type="project" value="UniProtKB-ARBA"/>
</dbReference>
<name>A0A7W9JDQ2_9ACTN</name>
<dbReference type="SUPFAM" id="SSF52922">
    <property type="entry name" value="TK C-terminal domain-like"/>
    <property type="match status" value="1"/>
</dbReference>
<dbReference type="GO" id="GO:0004591">
    <property type="term" value="F:oxoglutarate dehydrogenase (succinyl-transferring) activity"/>
    <property type="evidence" value="ECO:0007669"/>
    <property type="project" value="UniProtKB-EC"/>
</dbReference>
<evidence type="ECO:0000259" key="7">
    <source>
        <dbReference type="SMART" id="SM00861"/>
    </source>
</evidence>
<dbReference type="Pfam" id="PF02779">
    <property type="entry name" value="Transket_pyr"/>
    <property type="match status" value="1"/>
</dbReference>
<accession>A0A7W9JDQ2</accession>